<keyword evidence="4 12" id="KW-0812">Transmembrane</keyword>
<dbReference type="RefSeq" id="WP_089022285.1">
    <property type="nucleotide sequence ID" value="NZ_NIQC01000001.1"/>
</dbReference>
<evidence type="ECO:0000259" key="14">
    <source>
        <dbReference type="PROSITE" id="PS50885"/>
    </source>
</evidence>
<dbReference type="SMART" id="SM00283">
    <property type="entry name" value="MA"/>
    <property type="match status" value="1"/>
</dbReference>
<dbReference type="GO" id="GO:0006935">
    <property type="term" value="P:chemotaxis"/>
    <property type="evidence" value="ECO:0007669"/>
    <property type="project" value="UniProtKB-KW"/>
</dbReference>
<feature type="region of interest" description="Disordered" evidence="11">
    <location>
        <begin position="597"/>
        <end position="669"/>
    </location>
</feature>
<evidence type="ECO:0000256" key="8">
    <source>
        <dbReference type="ARBA" id="ARBA00029447"/>
    </source>
</evidence>
<dbReference type="InterPro" id="IPR033479">
    <property type="entry name" value="dCache_1"/>
</dbReference>
<dbReference type="PANTHER" id="PTHR32089">
    <property type="entry name" value="METHYL-ACCEPTING CHEMOTAXIS PROTEIN MCPB"/>
    <property type="match status" value="1"/>
</dbReference>
<dbReference type="InterPro" id="IPR029151">
    <property type="entry name" value="Sensor-like_sf"/>
</dbReference>
<comment type="subcellular location">
    <subcellularLocation>
        <location evidence="1">Cell membrane</location>
        <topology evidence="1">Multi-pass membrane protein</topology>
    </subcellularLocation>
</comment>
<dbReference type="Gene3D" id="1.10.287.950">
    <property type="entry name" value="Methyl-accepting chemotaxis protein"/>
    <property type="match status" value="1"/>
</dbReference>
<evidence type="ECO:0000256" key="5">
    <source>
        <dbReference type="ARBA" id="ARBA00022989"/>
    </source>
</evidence>
<dbReference type="SUPFAM" id="SSF103190">
    <property type="entry name" value="Sensory domain-like"/>
    <property type="match status" value="1"/>
</dbReference>
<dbReference type="Pfam" id="PF00015">
    <property type="entry name" value="MCPsignal"/>
    <property type="match status" value="1"/>
</dbReference>
<keyword evidence="5 12" id="KW-1133">Transmembrane helix</keyword>
<feature type="transmembrane region" description="Helical" evidence="12">
    <location>
        <begin position="16"/>
        <end position="37"/>
    </location>
</feature>
<dbReference type="InterPro" id="IPR004089">
    <property type="entry name" value="MCPsignal_dom"/>
</dbReference>
<dbReference type="CDD" id="cd06225">
    <property type="entry name" value="HAMP"/>
    <property type="match status" value="1"/>
</dbReference>
<dbReference type="Proteomes" id="UP000214588">
    <property type="component" value="Unassembled WGS sequence"/>
</dbReference>
<keyword evidence="16" id="KW-1185">Reference proteome</keyword>
<comment type="caution">
    <text evidence="15">The sequence shown here is derived from an EMBL/GenBank/DDBJ whole genome shotgun (WGS) entry which is preliminary data.</text>
</comment>
<dbReference type="EMBL" id="NIQC01000001">
    <property type="protein sequence ID" value="OWZ84861.1"/>
    <property type="molecule type" value="Genomic_DNA"/>
</dbReference>
<evidence type="ECO:0000256" key="6">
    <source>
        <dbReference type="ARBA" id="ARBA00023136"/>
    </source>
</evidence>
<comment type="similarity">
    <text evidence="8">Belongs to the methyl-accepting chemotaxis (MCP) protein family.</text>
</comment>
<protein>
    <recommendedName>
        <fullName evidence="17">Methyl-accepting chemotaxis protein</fullName>
    </recommendedName>
</protein>
<name>A0A226C119_9FIRM</name>
<keyword evidence="7 9" id="KW-0807">Transducer</keyword>
<dbReference type="PROSITE" id="PS50111">
    <property type="entry name" value="CHEMOTAXIS_TRANSDUC_2"/>
    <property type="match status" value="1"/>
</dbReference>
<dbReference type="GO" id="GO:0004888">
    <property type="term" value="F:transmembrane signaling receptor activity"/>
    <property type="evidence" value="ECO:0007669"/>
    <property type="project" value="InterPro"/>
</dbReference>
<keyword evidence="3" id="KW-0145">Chemotaxis</keyword>
<evidence type="ECO:0000256" key="10">
    <source>
        <dbReference type="SAM" id="Coils"/>
    </source>
</evidence>
<dbReference type="GO" id="GO:0007165">
    <property type="term" value="P:signal transduction"/>
    <property type="evidence" value="ECO:0007669"/>
    <property type="project" value="UniProtKB-KW"/>
</dbReference>
<dbReference type="CDD" id="cd12914">
    <property type="entry name" value="PDC1_DGC_like"/>
    <property type="match status" value="1"/>
</dbReference>
<dbReference type="Pfam" id="PF00672">
    <property type="entry name" value="HAMP"/>
    <property type="match status" value="1"/>
</dbReference>
<feature type="compositionally biased region" description="Polar residues" evidence="11">
    <location>
        <begin position="607"/>
        <end position="639"/>
    </location>
</feature>
<organism evidence="15 16">
    <name type="scientific">Natranaerobius trueperi</name>
    <dbReference type="NCBI Taxonomy" id="759412"/>
    <lineage>
        <taxon>Bacteria</taxon>
        <taxon>Bacillati</taxon>
        <taxon>Bacillota</taxon>
        <taxon>Clostridia</taxon>
        <taxon>Natranaerobiales</taxon>
        <taxon>Natranaerobiaceae</taxon>
        <taxon>Natranaerobius</taxon>
    </lineage>
</organism>
<evidence type="ECO:0000256" key="11">
    <source>
        <dbReference type="SAM" id="MobiDB-lite"/>
    </source>
</evidence>
<evidence type="ECO:0000256" key="9">
    <source>
        <dbReference type="PROSITE-ProRule" id="PRU00284"/>
    </source>
</evidence>
<dbReference type="AlphaFoldDB" id="A0A226C119"/>
<evidence type="ECO:0008006" key="17">
    <source>
        <dbReference type="Google" id="ProtNLM"/>
    </source>
</evidence>
<evidence type="ECO:0000256" key="2">
    <source>
        <dbReference type="ARBA" id="ARBA00022475"/>
    </source>
</evidence>
<evidence type="ECO:0000313" key="15">
    <source>
        <dbReference type="EMBL" id="OWZ84861.1"/>
    </source>
</evidence>
<keyword evidence="10" id="KW-0175">Coiled coil</keyword>
<dbReference type="CDD" id="cd11386">
    <property type="entry name" value="MCP_signal"/>
    <property type="match status" value="1"/>
</dbReference>
<dbReference type="CDD" id="cd12912">
    <property type="entry name" value="PDC2_MCP_like"/>
    <property type="match status" value="1"/>
</dbReference>
<reference evidence="15 16" key="1">
    <citation type="submission" date="2017-06" db="EMBL/GenBank/DDBJ databases">
        <title>Draft Genome Sequence of Natranaerobius trueperi halophilic, alkalithermophilic bacteria from soda lakes.</title>
        <authorList>
            <person name="Zhao B."/>
        </authorList>
    </citation>
    <scope>NUCLEOTIDE SEQUENCE [LARGE SCALE GENOMIC DNA]</scope>
    <source>
        <strain evidence="15 16">DSM 18760</strain>
    </source>
</reference>
<dbReference type="OrthoDB" id="1062at2"/>
<evidence type="ECO:0000313" key="16">
    <source>
        <dbReference type="Proteomes" id="UP000214588"/>
    </source>
</evidence>
<keyword evidence="2" id="KW-1003">Cell membrane</keyword>
<dbReference type="PANTHER" id="PTHR32089:SF112">
    <property type="entry name" value="LYSOZYME-LIKE PROTEIN-RELATED"/>
    <property type="match status" value="1"/>
</dbReference>
<gene>
    <name evidence="15" type="ORF">CDO51_00185</name>
</gene>
<dbReference type="Gene3D" id="3.30.450.20">
    <property type="entry name" value="PAS domain"/>
    <property type="match status" value="1"/>
</dbReference>
<evidence type="ECO:0000256" key="3">
    <source>
        <dbReference type="ARBA" id="ARBA00022500"/>
    </source>
</evidence>
<dbReference type="SMART" id="SM00304">
    <property type="entry name" value="HAMP"/>
    <property type="match status" value="1"/>
</dbReference>
<dbReference type="GO" id="GO:0005886">
    <property type="term" value="C:plasma membrane"/>
    <property type="evidence" value="ECO:0007669"/>
    <property type="project" value="UniProtKB-SubCell"/>
</dbReference>
<feature type="coiled-coil region" evidence="10">
    <location>
        <begin position="352"/>
        <end position="379"/>
    </location>
</feature>
<dbReference type="PROSITE" id="PS50885">
    <property type="entry name" value="HAMP"/>
    <property type="match status" value="1"/>
</dbReference>
<feature type="coiled-coil region" evidence="10">
    <location>
        <begin position="527"/>
        <end position="565"/>
    </location>
</feature>
<feature type="domain" description="Methyl-accepting transducer" evidence="13">
    <location>
        <begin position="383"/>
        <end position="654"/>
    </location>
</feature>
<dbReference type="PRINTS" id="PR00260">
    <property type="entry name" value="CHEMTRNSDUCR"/>
</dbReference>
<proteinExistence type="inferred from homology"/>
<dbReference type="Pfam" id="PF02743">
    <property type="entry name" value="dCache_1"/>
    <property type="match status" value="1"/>
</dbReference>
<sequence length="669" mass="74048">MNKSQSKFTGSISNKLALYFGFILLLVSLVMGGLSYFTITNALVDEVEAILPEKADDVSNLVEERLSAYLVELEYLADRQVIKTMDWDDQEEMLEEHLDDSVYNQLGIIDPDGVARLTNDYPMNIREHEYFQDAMDGESNFADMLIERVTGPLFVGAVPIYDGDDITGVLMGRMEGIHLSELIEDVRFGDGGHAYIVNREGTIIAHEDDEMVINQKNIPEMAEEDEGLTPLAKEVEYMAQGESGFSEYQDEGNDMYIGYAPIEGTTWTVGVTAERDVVLDSLPAFQRLIVITTAVVLILGAIVTIILGKRIANPLKKMAETVEGLAEGDLNQTLSKNFLKRNDELGRLSTSFNKMTENLKNLVNKISESAEQVAASSEELTSTTDESSKASEEISFTANDVTKSTEDQLNEISQSTEAIESMNEKAHGLTESFTTLNELGHTTLEKAETGRDKMDNMSNQMDQIDESSKNIQSVLEQITESSKQMNDIINTITDISEQTSLLALNAAIESARAGEHGKGFSVVADEVRKLADESQKAAEKISNLINDNQKQIEEANNKMEEGAENTEKGLQVTKETLSTFEEITQLVHKMSKQVEESTKATKELSNEGDQVLSSAEQMKQASRQVAEQIENVSSSTEEQTAAMEEIASSSERLSELAEELQNELNNFKL</sequence>
<evidence type="ECO:0000256" key="1">
    <source>
        <dbReference type="ARBA" id="ARBA00004651"/>
    </source>
</evidence>
<evidence type="ECO:0000256" key="12">
    <source>
        <dbReference type="SAM" id="Phobius"/>
    </source>
</evidence>
<dbReference type="InterPro" id="IPR003660">
    <property type="entry name" value="HAMP_dom"/>
</dbReference>
<feature type="transmembrane region" description="Helical" evidence="12">
    <location>
        <begin position="288"/>
        <end position="308"/>
    </location>
</feature>
<evidence type="ECO:0000256" key="7">
    <source>
        <dbReference type="ARBA" id="ARBA00023224"/>
    </source>
</evidence>
<feature type="domain" description="HAMP" evidence="14">
    <location>
        <begin position="309"/>
        <end position="364"/>
    </location>
</feature>
<evidence type="ECO:0000256" key="4">
    <source>
        <dbReference type="ARBA" id="ARBA00022692"/>
    </source>
</evidence>
<dbReference type="InterPro" id="IPR004090">
    <property type="entry name" value="Chemotax_Me-accpt_rcpt"/>
</dbReference>
<accession>A0A226C119</accession>
<keyword evidence="6 12" id="KW-0472">Membrane</keyword>
<evidence type="ECO:0000259" key="13">
    <source>
        <dbReference type="PROSITE" id="PS50111"/>
    </source>
</evidence>
<dbReference type="SUPFAM" id="SSF58104">
    <property type="entry name" value="Methyl-accepting chemotaxis protein (MCP) signaling domain"/>
    <property type="match status" value="1"/>
</dbReference>